<accession>A0ABP8DQN4</accession>
<organism evidence="2 3">
    <name type="scientific">Dactylosporangium darangshiense</name>
    <dbReference type="NCBI Taxonomy" id="579108"/>
    <lineage>
        <taxon>Bacteria</taxon>
        <taxon>Bacillati</taxon>
        <taxon>Actinomycetota</taxon>
        <taxon>Actinomycetes</taxon>
        <taxon>Micromonosporales</taxon>
        <taxon>Micromonosporaceae</taxon>
        <taxon>Dactylosporangium</taxon>
    </lineage>
</organism>
<sequence>MLAEPFAIVSTVLDRPTPPGSLDPDVQAAVSAAAAIATGTILRYLREIIIRPLAPTSATDRREGTAAFTPPRRRTPDGRSAGCRWGRGVGTDGVGYRSGQMLSLTVPTVSESMRTDDARHQP</sequence>
<reference evidence="3" key="1">
    <citation type="journal article" date="2019" name="Int. J. Syst. Evol. Microbiol.">
        <title>The Global Catalogue of Microorganisms (GCM) 10K type strain sequencing project: providing services to taxonomists for standard genome sequencing and annotation.</title>
        <authorList>
            <consortium name="The Broad Institute Genomics Platform"/>
            <consortium name="The Broad Institute Genome Sequencing Center for Infectious Disease"/>
            <person name="Wu L."/>
            <person name="Ma J."/>
        </authorList>
    </citation>
    <scope>NUCLEOTIDE SEQUENCE [LARGE SCALE GENOMIC DNA]</scope>
    <source>
        <strain evidence="3">JCM 17441</strain>
    </source>
</reference>
<gene>
    <name evidence="2" type="ORF">GCM10022255_096630</name>
</gene>
<proteinExistence type="predicted"/>
<feature type="compositionally biased region" description="Polar residues" evidence="1">
    <location>
        <begin position="103"/>
        <end position="112"/>
    </location>
</feature>
<comment type="caution">
    <text evidence="2">The sequence shown here is derived from an EMBL/GenBank/DDBJ whole genome shotgun (WGS) entry which is preliminary data.</text>
</comment>
<keyword evidence="3" id="KW-1185">Reference proteome</keyword>
<feature type="compositionally biased region" description="Basic and acidic residues" evidence="1">
    <location>
        <begin position="113"/>
        <end position="122"/>
    </location>
</feature>
<evidence type="ECO:0000256" key="1">
    <source>
        <dbReference type="SAM" id="MobiDB-lite"/>
    </source>
</evidence>
<protein>
    <submittedName>
        <fullName evidence="2">Uncharacterized protein</fullName>
    </submittedName>
</protein>
<evidence type="ECO:0000313" key="2">
    <source>
        <dbReference type="EMBL" id="GAA4261931.1"/>
    </source>
</evidence>
<evidence type="ECO:0000313" key="3">
    <source>
        <dbReference type="Proteomes" id="UP001500620"/>
    </source>
</evidence>
<name>A0ABP8DQN4_9ACTN</name>
<feature type="region of interest" description="Disordered" evidence="1">
    <location>
        <begin position="57"/>
        <end position="90"/>
    </location>
</feature>
<feature type="region of interest" description="Disordered" evidence="1">
    <location>
        <begin position="103"/>
        <end position="122"/>
    </location>
</feature>
<dbReference type="EMBL" id="BAABAT010000048">
    <property type="protein sequence ID" value="GAA4261931.1"/>
    <property type="molecule type" value="Genomic_DNA"/>
</dbReference>
<dbReference type="Proteomes" id="UP001500620">
    <property type="component" value="Unassembled WGS sequence"/>
</dbReference>